<dbReference type="GeneID" id="7830674"/>
<dbReference type="InParanoid" id="I7MD49"/>
<gene>
    <name evidence="2" type="ORF">TTHERM_00442470</name>
</gene>
<reference evidence="3" key="1">
    <citation type="journal article" date="2006" name="PLoS Biol.">
        <title>Macronuclear genome sequence of the ciliate Tetrahymena thermophila, a model eukaryote.</title>
        <authorList>
            <person name="Eisen J.A."/>
            <person name="Coyne R.S."/>
            <person name="Wu M."/>
            <person name="Wu D."/>
            <person name="Thiagarajan M."/>
            <person name="Wortman J.R."/>
            <person name="Badger J.H."/>
            <person name="Ren Q."/>
            <person name="Amedeo P."/>
            <person name="Jones K.M."/>
            <person name="Tallon L.J."/>
            <person name="Delcher A.L."/>
            <person name="Salzberg S.L."/>
            <person name="Silva J.C."/>
            <person name="Haas B.J."/>
            <person name="Majoros W.H."/>
            <person name="Farzad M."/>
            <person name="Carlton J.M."/>
            <person name="Smith R.K. Jr."/>
            <person name="Garg J."/>
            <person name="Pearlman R.E."/>
            <person name="Karrer K.M."/>
            <person name="Sun L."/>
            <person name="Manning G."/>
            <person name="Elde N.C."/>
            <person name="Turkewitz A.P."/>
            <person name="Asai D.J."/>
            <person name="Wilkes D.E."/>
            <person name="Wang Y."/>
            <person name="Cai H."/>
            <person name="Collins K."/>
            <person name="Stewart B.A."/>
            <person name="Lee S.R."/>
            <person name="Wilamowska K."/>
            <person name="Weinberg Z."/>
            <person name="Ruzzo W.L."/>
            <person name="Wloga D."/>
            <person name="Gaertig J."/>
            <person name="Frankel J."/>
            <person name="Tsao C.-C."/>
            <person name="Gorovsky M.A."/>
            <person name="Keeling P.J."/>
            <person name="Waller R.F."/>
            <person name="Patron N.J."/>
            <person name="Cherry J.M."/>
            <person name="Stover N.A."/>
            <person name="Krieger C.J."/>
            <person name="del Toro C."/>
            <person name="Ryder H.F."/>
            <person name="Williamson S.C."/>
            <person name="Barbeau R.A."/>
            <person name="Hamilton E.P."/>
            <person name="Orias E."/>
        </authorList>
    </citation>
    <scope>NUCLEOTIDE SEQUENCE [LARGE SCALE GENOMIC DNA]</scope>
    <source>
        <strain evidence="3">SB210</strain>
    </source>
</reference>
<evidence type="ECO:0000256" key="1">
    <source>
        <dbReference type="SAM" id="MobiDB-lite"/>
    </source>
</evidence>
<name>I7MD49_TETTS</name>
<feature type="compositionally biased region" description="Low complexity" evidence="1">
    <location>
        <begin position="125"/>
        <end position="139"/>
    </location>
</feature>
<dbReference type="AlphaFoldDB" id="I7MD49"/>
<dbReference type="KEGG" id="tet:TTHERM_00442470"/>
<accession>I7MD49</accession>
<dbReference type="Proteomes" id="UP000009168">
    <property type="component" value="Unassembled WGS sequence"/>
</dbReference>
<sequence>MSQMYQQQHQQHQQNLKQVTIAGSSAFPKAQPLSHKDIFQQFYTNYKKSYDYSYYSKQDSSEINNGNLEDNKKKLYEIWGEMHNEYLKTHPQQKNDEIISKNKIKQTDKNQKPQAKKQHQNTPNQQQKKQGDQQAQQQTAKDRLEEIQKANPVVANNLVYNQHQQQQHHIQQVQQQPLEHDKMAHQYPQYYQYHQQPAHQVIYSVPPANPIPGIQQPAYQQTHHYIPQQQTIYQQPQQYQAQYSYIPAAAAPIHNPIIISNPPPMNYAAPAKLDISNYISNSLQK</sequence>
<proteinExistence type="predicted"/>
<dbReference type="HOGENOM" id="CLU_978206_0_0_1"/>
<dbReference type="EMBL" id="GG662665">
    <property type="protein sequence ID" value="EAR85497.1"/>
    <property type="molecule type" value="Genomic_DNA"/>
</dbReference>
<evidence type="ECO:0000313" key="2">
    <source>
        <dbReference type="EMBL" id="EAR85497.1"/>
    </source>
</evidence>
<dbReference type="RefSeq" id="XP_001033160.1">
    <property type="nucleotide sequence ID" value="XM_001033160.1"/>
</dbReference>
<protein>
    <submittedName>
        <fullName evidence="2">Uncharacterized protein</fullName>
    </submittedName>
</protein>
<organism evidence="2 3">
    <name type="scientific">Tetrahymena thermophila (strain SB210)</name>
    <dbReference type="NCBI Taxonomy" id="312017"/>
    <lineage>
        <taxon>Eukaryota</taxon>
        <taxon>Sar</taxon>
        <taxon>Alveolata</taxon>
        <taxon>Ciliophora</taxon>
        <taxon>Intramacronucleata</taxon>
        <taxon>Oligohymenophorea</taxon>
        <taxon>Hymenostomatida</taxon>
        <taxon>Tetrahymenina</taxon>
        <taxon>Tetrahymenidae</taxon>
        <taxon>Tetrahymena</taxon>
    </lineage>
</organism>
<keyword evidence="3" id="KW-1185">Reference proteome</keyword>
<evidence type="ECO:0000313" key="3">
    <source>
        <dbReference type="Proteomes" id="UP000009168"/>
    </source>
</evidence>
<feature type="region of interest" description="Disordered" evidence="1">
    <location>
        <begin position="105"/>
        <end position="142"/>
    </location>
</feature>